<evidence type="ECO:0000259" key="5">
    <source>
        <dbReference type="PROSITE" id="PS50931"/>
    </source>
</evidence>
<evidence type="ECO:0000256" key="2">
    <source>
        <dbReference type="ARBA" id="ARBA00023015"/>
    </source>
</evidence>
<evidence type="ECO:0000256" key="1">
    <source>
        <dbReference type="ARBA" id="ARBA00009437"/>
    </source>
</evidence>
<feature type="domain" description="HTH lysR-type" evidence="5">
    <location>
        <begin position="7"/>
        <end position="64"/>
    </location>
</feature>
<dbReference type="Pfam" id="PF03466">
    <property type="entry name" value="LysR_substrate"/>
    <property type="match status" value="1"/>
</dbReference>
<evidence type="ECO:0000256" key="3">
    <source>
        <dbReference type="ARBA" id="ARBA00023125"/>
    </source>
</evidence>
<keyword evidence="4" id="KW-0804">Transcription</keyword>
<reference evidence="6 7" key="1">
    <citation type="submission" date="2014-12" db="EMBL/GenBank/DDBJ databases">
        <title>Draft Genome Sequence of Pseudoalteromonas luteoviolacea HI1.</title>
        <authorList>
            <person name="Asahina A.Y."/>
            <person name="Hadfield M.G."/>
        </authorList>
    </citation>
    <scope>NUCLEOTIDE SEQUENCE [LARGE SCALE GENOMIC DNA]</scope>
    <source>
        <strain evidence="6 7">HI1</strain>
    </source>
</reference>
<dbReference type="Gene3D" id="1.10.10.10">
    <property type="entry name" value="Winged helix-like DNA-binding domain superfamily/Winged helix DNA-binding domain"/>
    <property type="match status" value="1"/>
</dbReference>
<dbReference type="Proteomes" id="UP000031327">
    <property type="component" value="Unassembled WGS sequence"/>
</dbReference>
<dbReference type="SUPFAM" id="SSF53850">
    <property type="entry name" value="Periplasmic binding protein-like II"/>
    <property type="match status" value="1"/>
</dbReference>
<evidence type="ECO:0000313" key="7">
    <source>
        <dbReference type="Proteomes" id="UP000031327"/>
    </source>
</evidence>
<dbReference type="InterPro" id="IPR036390">
    <property type="entry name" value="WH_DNA-bd_sf"/>
</dbReference>
<dbReference type="GO" id="GO:0003677">
    <property type="term" value="F:DNA binding"/>
    <property type="evidence" value="ECO:0007669"/>
    <property type="project" value="UniProtKB-KW"/>
</dbReference>
<dbReference type="InterPro" id="IPR000847">
    <property type="entry name" value="LysR_HTH_N"/>
</dbReference>
<dbReference type="PANTHER" id="PTHR30118">
    <property type="entry name" value="HTH-TYPE TRANSCRIPTIONAL REGULATOR LEUO-RELATED"/>
    <property type="match status" value="1"/>
</dbReference>
<proteinExistence type="inferred from homology"/>
<dbReference type="GO" id="GO:0003700">
    <property type="term" value="F:DNA-binding transcription factor activity"/>
    <property type="evidence" value="ECO:0007669"/>
    <property type="project" value="InterPro"/>
</dbReference>
<dbReference type="InterPro" id="IPR050389">
    <property type="entry name" value="LysR-type_TF"/>
</dbReference>
<comment type="similarity">
    <text evidence="1">Belongs to the LysR transcriptional regulatory family.</text>
</comment>
<evidence type="ECO:0000313" key="6">
    <source>
        <dbReference type="EMBL" id="KID55966.1"/>
    </source>
</evidence>
<keyword evidence="3" id="KW-0238">DNA-binding</keyword>
<name>A0A0C1Q5V8_9GAMM</name>
<comment type="caution">
    <text evidence="6">The sequence shown here is derived from an EMBL/GenBank/DDBJ whole genome shotgun (WGS) entry which is preliminary data.</text>
</comment>
<accession>A0A0C1Q5V8</accession>
<sequence>MNNIPNIDLNLLKLFAVLYQTGSVTQTANILHMSQSACSHALTRLRLGLKDELFVRENNQMLATDYANRLAADVLPAFEAITVGLQEAKPFDPQQVERLTLAATDYTAWCLKPFLSDILSRFKNLSIQIIQLEERIPVQALKDLKLDLVCGFEHQQETLEGLVQLNCFEGSYVTLSCAKQRLPEQLSLETFLSKSHVLIAPWNETRGIVDRILAQSKKSRHVVMATPHMLNALALIKDTDWLITLPARYAAHAAKEYQLSSHIPPINVPNYRVKLYWHKTRQRDPKLQWFISQFCQFYGLHHEPH</sequence>
<dbReference type="InterPro" id="IPR005119">
    <property type="entry name" value="LysR_subst-bd"/>
</dbReference>
<protein>
    <submittedName>
        <fullName evidence="6">LysR family transcriptional regulator</fullName>
    </submittedName>
</protein>
<dbReference type="PROSITE" id="PS50931">
    <property type="entry name" value="HTH_LYSR"/>
    <property type="match status" value="1"/>
</dbReference>
<dbReference type="SUPFAM" id="SSF46785">
    <property type="entry name" value="Winged helix' DNA-binding domain"/>
    <property type="match status" value="1"/>
</dbReference>
<dbReference type="EMBL" id="JWIC01000007">
    <property type="protein sequence ID" value="KID55966.1"/>
    <property type="molecule type" value="Genomic_DNA"/>
</dbReference>
<dbReference type="PANTHER" id="PTHR30118:SF15">
    <property type="entry name" value="TRANSCRIPTIONAL REGULATORY PROTEIN"/>
    <property type="match status" value="1"/>
</dbReference>
<keyword evidence="2" id="KW-0805">Transcription regulation</keyword>
<dbReference type="Pfam" id="PF00126">
    <property type="entry name" value="HTH_1"/>
    <property type="match status" value="1"/>
</dbReference>
<dbReference type="RefSeq" id="WP_039610538.1">
    <property type="nucleotide sequence ID" value="NZ_JWIC01000007.1"/>
</dbReference>
<gene>
    <name evidence="6" type="ORF">JF50_16700</name>
</gene>
<organism evidence="6 7">
    <name type="scientific">Pseudoalteromonas luteoviolacea</name>
    <dbReference type="NCBI Taxonomy" id="43657"/>
    <lineage>
        <taxon>Bacteria</taxon>
        <taxon>Pseudomonadati</taxon>
        <taxon>Pseudomonadota</taxon>
        <taxon>Gammaproteobacteria</taxon>
        <taxon>Alteromonadales</taxon>
        <taxon>Pseudoalteromonadaceae</taxon>
        <taxon>Pseudoalteromonas</taxon>
    </lineage>
</organism>
<dbReference type="InterPro" id="IPR036388">
    <property type="entry name" value="WH-like_DNA-bd_sf"/>
</dbReference>
<evidence type="ECO:0000256" key="4">
    <source>
        <dbReference type="ARBA" id="ARBA00023163"/>
    </source>
</evidence>
<dbReference type="OrthoDB" id="6621790at2"/>
<dbReference type="AlphaFoldDB" id="A0A0C1Q5V8"/>
<dbReference type="Gene3D" id="3.40.190.10">
    <property type="entry name" value="Periplasmic binding protein-like II"/>
    <property type="match status" value="2"/>
</dbReference>